<accession>A0A1X7LCG5</accession>
<dbReference type="Pfam" id="PF07715">
    <property type="entry name" value="Plug"/>
    <property type="match status" value="1"/>
</dbReference>
<keyword evidence="6" id="KW-1185">Reference proteome</keyword>
<dbReference type="NCBIfam" id="TIGR04056">
    <property type="entry name" value="OMP_RagA_SusC"/>
    <property type="match status" value="1"/>
</dbReference>
<reference evidence="5 6" key="1">
    <citation type="submission" date="2017-04" db="EMBL/GenBank/DDBJ databases">
        <authorList>
            <person name="Afonso C.L."/>
            <person name="Miller P.J."/>
            <person name="Scott M.A."/>
            <person name="Spackman E."/>
            <person name="Goraichik I."/>
            <person name="Dimitrov K.M."/>
            <person name="Suarez D.L."/>
            <person name="Swayne D.E."/>
        </authorList>
    </citation>
    <scope>NUCLEOTIDE SEQUENCE [LARGE SCALE GENOMIC DNA]</scope>
    <source>
        <strain evidence="5 6">DSM 22418</strain>
    </source>
</reference>
<dbReference type="InterPro" id="IPR012910">
    <property type="entry name" value="Plug_dom"/>
</dbReference>
<dbReference type="STRING" id="561061.SAMN05660862_3801"/>
<keyword evidence="3" id="KW-0998">Cell outer membrane</keyword>
<dbReference type="InterPro" id="IPR036942">
    <property type="entry name" value="Beta-barrel_TonB_sf"/>
</dbReference>
<dbReference type="InterPro" id="IPR037066">
    <property type="entry name" value="Plug_dom_sf"/>
</dbReference>
<dbReference type="OrthoDB" id="9768177at2"/>
<dbReference type="InterPro" id="IPR023996">
    <property type="entry name" value="TonB-dep_OMP_SusC/RagA"/>
</dbReference>
<dbReference type="Gene3D" id="2.170.130.10">
    <property type="entry name" value="TonB-dependent receptor, plug domain"/>
    <property type="match status" value="1"/>
</dbReference>
<protein>
    <submittedName>
        <fullName evidence="5">TonB-linked outer membrane protein, SusC/RagA family</fullName>
    </submittedName>
</protein>
<name>A0A1X7LCG5_9SPHI</name>
<feature type="domain" description="TonB-dependent receptor plug" evidence="4">
    <location>
        <begin position="65"/>
        <end position="189"/>
    </location>
</feature>
<evidence type="ECO:0000256" key="2">
    <source>
        <dbReference type="ARBA" id="ARBA00023136"/>
    </source>
</evidence>
<dbReference type="Proteomes" id="UP000192980">
    <property type="component" value="Unassembled WGS sequence"/>
</dbReference>
<dbReference type="RefSeq" id="WP_085474484.1">
    <property type="nucleotide sequence ID" value="NZ_FXAU01000009.1"/>
</dbReference>
<evidence type="ECO:0000256" key="1">
    <source>
        <dbReference type="ARBA" id="ARBA00004442"/>
    </source>
</evidence>
<evidence type="ECO:0000313" key="6">
    <source>
        <dbReference type="Proteomes" id="UP000192980"/>
    </source>
</evidence>
<dbReference type="Gene3D" id="2.40.170.20">
    <property type="entry name" value="TonB-dependent receptor, beta-barrel domain"/>
    <property type="match status" value="1"/>
</dbReference>
<organism evidence="5 6">
    <name type="scientific">Sphingobacterium psychroaquaticum</name>
    <dbReference type="NCBI Taxonomy" id="561061"/>
    <lineage>
        <taxon>Bacteria</taxon>
        <taxon>Pseudomonadati</taxon>
        <taxon>Bacteroidota</taxon>
        <taxon>Sphingobacteriia</taxon>
        <taxon>Sphingobacteriales</taxon>
        <taxon>Sphingobacteriaceae</taxon>
        <taxon>Sphingobacterium</taxon>
    </lineage>
</organism>
<comment type="subcellular location">
    <subcellularLocation>
        <location evidence="1">Cell outer membrane</location>
    </subcellularLocation>
</comment>
<dbReference type="GO" id="GO:0009279">
    <property type="term" value="C:cell outer membrane"/>
    <property type="evidence" value="ECO:0007669"/>
    <property type="project" value="UniProtKB-SubCell"/>
</dbReference>
<proteinExistence type="predicted"/>
<dbReference type="EMBL" id="FXAU01000009">
    <property type="protein sequence ID" value="SMG51083.1"/>
    <property type="molecule type" value="Genomic_DNA"/>
</dbReference>
<evidence type="ECO:0000256" key="3">
    <source>
        <dbReference type="ARBA" id="ARBA00023237"/>
    </source>
</evidence>
<gene>
    <name evidence="5" type="ORF">SAMN05660862_3801</name>
</gene>
<evidence type="ECO:0000313" key="5">
    <source>
        <dbReference type="EMBL" id="SMG51083.1"/>
    </source>
</evidence>
<sequence length="983" mass="112006">MIRNVYYYVFLLFYFVSLNEGYCSEWNVLKNSSMFMQQDTVEVLSAQTRAKISTLNKLTLTGDSINLKPVKNNPFISVGSFVTGQASGVYVQTPSAEPGSYQNILVRGLSGVQFSNRDAVNNQATVYVNGVPIGMENSFAYDIQRYDYNRIGPATDYLASLDLSSIESIEIIKDPIRLAELGPLAVNGVVWITTKGGKSGPREISVNGYFGMNTKPAVTPVNGQFENLFRSNFYNKYATADDKLKYPGYLSDSTNMNFYGPSNWKDAYYATASLYTMDVSLRGGSDRANFSFFGSHTKNAVSSDDANLKRYNVVFNVNMLPFSWLTVSSYINARRMERDRNSNLRDRYAEMAYLPDLSTPLSPNKNVYGMYRSLYDRDVVDDNVSNHVNGSLNLSMDILSNLTLSSTFSLDYNEGIRDLFYPGKLMETINYMSTYYGYTQRFIFSNKLAYNYQLNKSNFSAVVGTDYSEDLFRYNFARAYDGPNDYIKLNVVSGDRKKIEYLQPRGGLRVLRYVNKELFNLHSIYGKLGYNYDDILELTSVLRWDGSSSVQRDSRWLFTPSVGAKWNVNKQLDWKDIFDVTAAYSRVGKPVYTSRHAVGPQYDSRMGWSEDPTVSSYFGFSGISRAYSYGWTGYDLGWAYSDKFELALNNSFFNKRISTLISLYQRDDKDQITLTPVAEEFGYTGQYRNGLSVRNRGIDATINAQILPVHENKVGWSTSLNFNWNKNELLTLPDGLTELVEGNRLLRVGESIDKFWLFENTGIYENISEIPTNTNGVRLNNNGVPFEVGDARWKDQNNDNIINDDDKVLKGRYTPQFYGGFNHTLTYKGFDLNLAFTYALGIDALNQRASYRYDFVNNEDKNAIGAIREIFQWQQDVDLEKYPIYNVWSGTNPYRVDQDLFLENASYLKLRSASMGYDLSRITSIKNSIKTLRRAYLYVTANNLFTVTKFTGNDPELVNFNGIYDGYGLPFTKTFTLGLKLDL</sequence>
<dbReference type="SUPFAM" id="SSF56935">
    <property type="entry name" value="Porins"/>
    <property type="match status" value="1"/>
</dbReference>
<evidence type="ECO:0000259" key="4">
    <source>
        <dbReference type="Pfam" id="PF07715"/>
    </source>
</evidence>
<keyword evidence="2" id="KW-0472">Membrane</keyword>
<dbReference type="AlphaFoldDB" id="A0A1X7LCG5"/>